<dbReference type="PANTHER" id="PTHR46220">
    <property type="entry name" value="ADP-RIBOSYLATION FACTOR GTPASE-ACTIVATING PROTEIN AGD12"/>
    <property type="match status" value="1"/>
</dbReference>
<accession>A0A8X8ZJL7</accession>
<dbReference type="GO" id="GO:0005874">
    <property type="term" value="C:microtubule"/>
    <property type="evidence" value="ECO:0007669"/>
    <property type="project" value="UniProtKB-KW"/>
</dbReference>
<dbReference type="SUPFAM" id="SSF55307">
    <property type="entry name" value="Tubulin C-terminal domain-like"/>
    <property type="match status" value="1"/>
</dbReference>
<dbReference type="Gene3D" id="2.60.40.150">
    <property type="entry name" value="C2 domain"/>
    <property type="match status" value="1"/>
</dbReference>
<reference evidence="8" key="2">
    <citation type="submission" date="2020-08" db="EMBL/GenBank/DDBJ databases">
        <title>Plant Genome Project.</title>
        <authorList>
            <person name="Zhang R.-G."/>
        </authorList>
    </citation>
    <scope>NUCLEOTIDE SEQUENCE</scope>
    <source>
        <strain evidence="8">Huo1</strain>
        <tissue evidence="8">Leaf</tissue>
    </source>
</reference>
<evidence type="ECO:0000256" key="3">
    <source>
        <dbReference type="ARBA" id="ARBA00022741"/>
    </source>
</evidence>
<dbReference type="InterPro" id="IPR044518">
    <property type="entry name" value="ARF_GAP_AGD11/12/13"/>
</dbReference>
<dbReference type="SUPFAM" id="SSF52540">
    <property type="entry name" value="P-loop containing nucleoside triphosphate hydrolases"/>
    <property type="match status" value="1"/>
</dbReference>
<dbReference type="GO" id="GO:0005096">
    <property type="term" value="F:GTPase activator activity"/>
    <property type="evidence" value="ECO:0007669"/>
    <property type="project" value="InterPro"/>
</dbReference>
<evidence type="ECO:0000256" key="5">
    <source>
        <dbReference type="ARBA" id="ARBA00023175"/>
    </source>
</evidence>
<dbReference type="Pfam" id="PF00168">
    <property type="entry name" value="C2"/>
    <property type="match status" value="1"/>
</dbReference>
<dbReference type="GO" id="GO:0005524">
    <property type="term" value="F:ATP binding"/>
    <property type="evidence" value="ECO:0007669"/>
    <property type="project" value="InterPro"/>
</dbReference>
<keyword evidence="5" id="KW-0505">Motor protein</keyword>
<keyword evidence="2" id="KW-0493">Microtubule</keyword>
<dbReference type="InterPro" id="IPR008280">
    <property type="entry name" value="Tub_FtsZ_C"/>
</dbReference>
<dbReference type="Proteomes" id="UP000298416">
    <property type="component" value="Unassembled WGS sequence"/>
</dbReference>
<dbReference type="InterPro" id="IPR036525">
    <property type="entry name" value="Tubulin/FtsZ_GTPase_sf"/>
</dbReference>
<dbReference type="InterPro" id="IPR000008">
    <property type="entry name" value="C2_dom"/>
</dbReference>
<comment type="function">
    <text evidence="6">Tubulin is the major constituent of microtubules, a cylinder consisting of laterally associated linear protofilaments composed of alpha- and beta-tubulin heterodimers. Microtubules grow by the addition of GTP-tubulin dimers to the microtubule end, where a stabilizing cap forms. Below the cap, tubulin dimers are in GDP-bound state, owing to GTPase activity of alpha-tubulin.</text>
</comment>
<gene>
    <name evidence="8" type="ORF">SASPL_130125</name>
</gene>
<evidence type="ECO:0000256" key="2">
    <source>
        <dbReference type="ARBA" id="ARBA00022701"/>
    </source>
</evidence>
<dbReference type="GO" id="GO:0005543">
    <property type="term" value="F:phospholipid binding"/>
    <property type="evidence" value="ECO:0007669"/>
    <property type="project" value="InterPro"/>
</dbReference>
<feature type="domain" description="C2" evidence="7">
    <location>
        <begin position="443"/>
        <end position="557"/>
    </location>
</feature>
<protein>
    <recommendedName>
        <fullName evidence="7">C2 domain-containing protein</fullName>
    </recommendedName>
</protein>
<evidence type="ECO:0000256" key="1">
    <source>
        <dbReference type="ARBA" id="ARBA00009636"/>
    </source>
</evidence>
<proteinExistence type="inferred from homology"/>
<dbReference type="SUPFAM" id="SSF49562">
    <property type="entry name" value="C2 domain (Calcium/lipid-binding domain, CaLB)"/>
    <property type="match status" value="1"/>
</dbReference>
<dbReference type="InterPro" id="IPR002453">
    <property type="entry name" value="Beta_tubulin"/>
</dbReference>
<dbReference type="PANTHER" id="PTHR46220:SF1">
    <property type="entry name" value="ADP-RIBOSYLATION FACTOR GTPASE-ACTIVATING PROTEIN AGD12"/>
    <property type="match status" value="1"/>
</dbReference>
<reference evidence="8" key="1">
    <citation type="submission" date="2018-01" db="EMBL/GenBank/DDBJ databases">
        <authorList>
            <person name="Mao J.F."/>
        </authorList>
    </citation>
    <scope>NUCLEOTIDE SEQUENCE</scope>
    <source>
        <strain evidence="8">Huo1</strain>
        <tissue evidence="8">Leaf</tissue>
    </source>
</reference>
<dbReference type="Gene3D" id="3.40.50.1440">
    <property type="entry name" value="Tubulin/FtsZ, GTPase domain"/>
    <property type="match status" value="1"/>
</dbReference>
<dbReference type="GO" id="GO:0005525">
    <property type="term" value="F:GTP binding"/>
    <property type="evidence" value="ECO:0007669"/>
    <property type="project" value="UniProtKB-KW"/>
</dbReference>
<dbReference type="InterPro" id="IPR035892">
    <property type="entry name" value="C2_domain_sf"/>
</dbReference>
<evidence type="ECO:0000313" key="8">
    <source>
        <dbReference type="EMBL" id="KAG6407141.1"/>
    </source>
</evidence>
<dbReference type="EMBL" id="PNBA02000011">
    <property type="protein sequence ID" value="KAG6407141.1"/>
    <property type="molecule type" value="Genomic_DNA"/>
</dbReference>
<keyword evidence="4" id="KW-0342">GTP-binding</keyword>
<keyword evidence="3" id="KW-0547">Nucleotide-binding</keyword>
<evidence type="ECO:0000256" key="6">
    <source>
        <dbReference type="ARBA" id="ARBA00034296"/>
    </source>
</evidence>
<organism evidence="8">
    <name type="scientific">Salvia splendens</name>
    <name type="common">Scarlet sage</name>
    <dbReference type="NCBI Taxonomy" id="180675"/>
    <lineage>
        <taxon>Eukaryota</taxon>
        <taxon>Viridiplantae</taxon>
        <taxon>Streptophyta</taxon>
        <taxon>Embryophyta</taxon>
        <taxon>Tracheophyta</taxon>
        <taxon>Spermatophyta</taxon>
        <taxon>Magnoliopsida</taxon>
        <taxon>eudicotyledons</taxon>
        <taxon>Gunneridae</taxon>
        <taxon>Pentapetalae</taxon>
        <taxon>asterids</taxon>
        <taxon>lamiids</taxon>
        <taxon>Lamiales</taxon>
        <taxon>Lamiaceae</taxon>
        <taxon>Nepetoideae</taxon>
        <taxon>Mentheae</taxon>
        <taxon>Salviinae</taxon>
        <taxon>Salvia</taxon>
        <taxon>Salvia subgen. Calosphace</taxon>
        <taxon>core Calosphace</taxon>
    </lineage>
</organism>
<sequence>MYATWAVSGRVRVAVRLRPQNTKELLPNLLLRSCFELSLDYRFYAVSFLSQSVVQGYNGTVEQATCMLDLLNPTNDDISIVEDQKTGDVSLPGATVWEIRDQQSSCNSYSLVKHIGRLIVVVLAGSERIHKSVSSTPLNLEEKTKCQMDYMDSTKKLEKWTIDQQKHAINAEINNGAGNEDLYYFSCIGNCIHLLLDITVRLQKILSLLESEDATARIYVVKVEGNLAAEGISHLLMHASISTFFTEVNAKDMISGGALWELVRISQDCSRKDIRALACQTLTSSSTFEFVLRRLRIEDEVDILRLSIAKGSISDASHYGRCIAFGDLNNLFSGTMSGITCCLRFSCQLNSDLRKLGSQQYIDLSHSTRTHSADVGHKERDVRCRPMPREVLDCLSHVPWQDEPKEVDEQMINMQNKNLSYFVEWIPQQRKVQYRMKLTFSVFPSPKAVSLLQVIKAVVLNKIVVLMRTRMIAVRDVLSSDPYVVLKLGKQRVQRAEADSNLNPVWNEELMLSVPQNYGPIKLEVYDYDTFSAGDVMGEVEIDIQSMITLPLCSWMLRSLRTCRSGDG</sequence>
<dbReference type="PROSITE" id="PS50004">
    <property type="entry name" value="C2"/>
    <property type="match status" value="1"/>
</dbReference>
<dbReference type="SMART" id="SM00239">
    <property type="entry name" value="C2"/>
    <property type="match status" value="1"/>
</dbReference>
<evidence type="ECO:0000256" key="4">
    <source>
        <dbReference type="ARBA" id="ARBA00023134"/>
    </source>
</evidence>
<dbReference type="GO" id="GO:0003924">
    <property type="term" value="F:GTPase activity"/>
    <property type="evidence" value="ECO:0007669"/>
    <property type="project" value="InterPro"/>
</dbReference>
<dbReference type="SMART" id="SM00129">
    <property type="entry name" value="KISc"/>
    <property type="match status" value="1"/>
</dbReference>
<dbReference type="GO" id="GO:0005200">
    <property type="term" value="F:structural constituent of cytoskeleton"/>
    <property type="evidence" value="ECO:0007669"/>
    <property type="project" value="InterPro"/>
</dbReference>
<evidence type="ECO:0000313" key="9">
    <source>
        <dbReference type="Proteomes" id="UP000298416"/>
    </source>
</evidence>
<dbReference type="GO" id="GO:0008017">
    <property type="term" value="F:microtubule binding"/>
    <property type="evidence" value="ECO:0007669"/>
    <property type="project" value="InterPro"/>
</dbReference>
<comment type="similarity">
    <text evidence="1">Belongs to the tubulin family.</text>
</comment>
<comment type="caution">
    <text evidence="8">The sequence shown here is derived from an EMBL/GenBank/DDBJ whole genome shotgun (WGS) entry which is preliminary data.</text>
</comment>
<dbReference type="AlphaFoldDB" id="A0A8X8ZJL7"/>
<dbReference type="InterPro" id="IPR001752">
    <property type="entry name" value="Kinesin_motor_dom"/>
</dbReference>
<name>A0A8X8ZJL7_SALSN</name>
<dbReference type="PRINTS" id="PR01163">
    <property type="entry name" value="BETATUBULIN"/>
</dbReference>
<dbReference type="GO" id="GO:0003777">
    <property type="term" value="F:microtubule motor activity"/>
    <property type="evidence" value="ECO:0007669"/>
    <property type="project" value="InterPro"/>
</dbReference>
<evidence type="ECO:0000259" key="7">
    <source>
        <dbReference type="PROSITE" id="PS50004"/>
    </source>
</evidence>
<dbReference type="InterPro" id="IPR027417">
    <property type="entry name" value="P-loop_NTPase"/>
</dbReference>
<dbReference type="GO" id="GO:0007018">
    <property type="term" value="P:microtubule-based movement"/>
    <property type="evidence" value="ECO:0007669"/>
    <property type="project" value="InterPro"/>
</dbReference>
<keyword evidence="9" id="KW-1185">Reference proteome</keyword>